<dbReference type="Proteomes" id="UP000663852">
    <property type="component" value="Unassembled WGS sequence"/>
</dbReference>
<evidence type="ECO:0000313" key="2">
    <source>
        <dbReference type="EMBL" id="CAF0770677.1"/>
    </source>
</evidence>
<reference evidence="3" key="1">
    <citation type="submission" date="2021-02" db="EMBL/GenBank/DDBJ databases">
        <authorList>
            <person name="Nowell W R."/>
        </authorList>
    </citation>
    <scope>NUCLEOTIDE SEQUENCE</scope>
</reference>
<evidence type="ECO:0008006" key="6">
    <source>
        <dbReference type="Google" id="ProtNLM"/>
    </source>
</evidence>
<feature type="transmembrane region" description="Helical" evidence="1">
    <location>
        <begin position="192"/>
        <end position="214"/>
    </location>
</feature>
<feature type="transmembrane region" description="Helical" evidence="1">
    <location>
        <begin position="45"/>
        <end position="69"/>
    </location>
</feature>
<dbReference type="EMBL" id="CAJNOR010000044">
    <property type="protein sequence ID" value="CAF0770677.1"/>
    <property type="molecule type" value="Genomic_DNA"/>
</dbReference>
<dbReference type="AlphaFoldDB" id="A0A815RMQ3"/>
<protein>
    <recommendedName>
        <fullName evidence="6">G-protein coupled receptors family 1 profile domain-containing protein</fullName>
    </recommendedName>
</protein>
<dbReference type="Gene3D" id="1.20.1070.10">
    <property type="entry name" value="Rhodopsin 7-helix transmembrane proteins"/>
    <property type="match status" value="1"/>
</dbReference>
<evidence type="ECO:0000256" key="1">
    <source>
        <dbReference type="SAM" id="Phobius"/>
    </source>
</evidence>
<organism evidence="3 5">
    <name type="scientific">Adineta ricciae</name>
    <name type="common">Rotifer</name>
    <dbReference type="NCBI Taxonomy" id="249248"/>
    <lineage>
        <taxon>Eukaryota</taxon>
        <taxon>Metazoa</taxon>
        <taxon>Spiralia</taxon>
        <taxon>Gnathifera</taxon>
        <taxon>Rotifera</taxon>
        <taxon>Eurotatoria</taxon>
        <taxon>Bdelloidea</taxon>
        <taxon>Adinetida</taxon>
        <taxon>Adinetidae</taxon>
        <taxon>Adineta</taxon>
    </lineage>
</organism>
<dbReference type="Proteomes" id="UP000663828">
    <property type="component" value="Unassembled WGS sequence"/>
</dbReference>
<sequence length="239" mass="27635">MKNKTCFGINIISLTITIFGTIIALIVLICILLQRKTLYNIQLLLCANNYLLLFILGILTLTINIRIYHGDSKEVNNEKETLSCRMNSYIFYVFMSAVYLAFILQATFRLCRLIYVSRQNLLNFRTYWLIIPLFWLFSFLLNLPLLLWHGQELIPGENACLVPKDDPRSIYGLPTAIMLLILAFTNELVICFYRILILSVSVCVLTLSLALTYITPQIHLCHKKPRVIPMIKDQKDIPQ</sequence>
<feature type="transmembrane region" description="Helical" evidence="1">
    <location>
        <begin position="127"/>
        <end position="148"/>
    </location>
</feature>
<feature type="transmembrane region" description="Helical" evidence="1">
    <location>
        <begin position="168"/>
        <end position="185"/>
    </location>
</feature>
<keyword evidence="1" id="KW-0812">Transmembrane</keyword>
<evidence type="ECO:0000313" key="4">
    <source>
        <dbReference type="Proteomes" id="UP000663828"/>
    </source>
</evidence>
<comment type="caution">
    <text evidence="3">The sequence shown here is derived from an EMBL/GenBank/DDBJ whole genome shotgun (WGS) entry which is preliminary data.</text>
</comment>
<feature type="transmembrane region" description="Helical" evidence="1">
    <location>
        <begin position="89"/>
        <end position="115"/>
    </location>
</feature>
<keyword evidence="4" id="KW-1185">Reference proteome</keyword>
<gene>
    <name evidence="3" type="ORF">EDS130_LOCUS41333</name>
    <name evidence="2" type="ORF">XAT740_LOCUS1434</name>
</gene>
<evidence type="ECO:0000313" key="3">
    <source>
        <dbReference type="EMBL" id="CAF1479329.1"/>
    </source>
</evidence>
<dbReference type="SUPFAM" id="SSF81321">
    <property type="entry name" value="Family A G protein-coupled receptor-like"/>
    <property type="match status" value="1"/>
</dbReference>
<keyword evidence="1" id="KW-1133">Transmembrane helix</keyword>
<dbReference type="EMBL" id="CAJNOJ010000539">
    <property type="protein sequence ID" value="CAF1479329.1"/>
    <property type="molecule type" value="Genomic_DNA"/>
</dbReference>
<name>A0A815RMQ3_ADIRI</name>
<feature type="transmembrane region" description="Helical" evidence="1">
    <location>
        <begin position="12"/>
        <end position="33"/>
    </location>
</feature>
<evidence type="ECO:0000313" key="5">
    <source>
        <dbReference type="Proteomes" id="UP000663852"/>
    </source>
</evidence>
<accession>A0A815RMQ3</accession>
<keyword evidence="1" id="KW-0472">Membrane</keyword>
<proteinExistence type="predicted"/>